<comment type="similarity">
    <text evidence="1">Belongs to the peptidase C15 family.</text>
</comment>
<keyword evidence="2" id="KW-0645">Protease</keyword>
<sequence length="202" mass="22333">MRVILAGFEGEDNSSKRLLDCVNAGDQKIYLKNDKMICVKQIIDVMEPGDRILAFGQKPGLKNAISVELQAGAGEDILTTRFPVAQIERLCAGTCRVKLSEHAGTSYCNHLYYHVMREIKERQIDVEIVFLHIPMLKNIDEFGRLAETVTGLTKGLSEGLTEDLRRPCYGLGQANQSGASSIRGVSQGGQWCGQSSLWQENT</sequence>
<evidence type="ECO:0000313" key="6">
    <source>
        <dbReference type="Proteomes" id="UP000263014"/>
    </source>
</evidence>
<dbReference type="RefSeq" id="WP_117630215.1">
    <property type="nucleotide sequence ID" value="NZ_QSON01000001.1"/>
</dbReference>
<proteinExistence type="inferred from homology"/>
<organism evidence="5 6">
    <name type="scientific">Hungatella hathewayi</name>
    <dbReference type="NCBI Taxonomy" id="154046"/>
    <lineage>
        <taxon>Bacteria</taxon>
        <taxon>Bacillati</taxon>
        <taxon>Bacillota</taxon>
        <taxon>Clostridia</taxon>
        <taxon>Lachnospirales</taxon>
        <taxon>Lachnospiraceae</taxon>
        <taxon>Hungatella</taxon>
    </lineage>
</organism>
<comment type="caution">
    <text evidence="5">The sequence shown here is derived from an EMBL/GenBank/DDBJ whole genome shotgun (WGS) entry which is preliminary data.</text>
</comment>
<dbReference type="GO" id="GO:0006508">
    <property type="term" value="P:proteolysis"/>
    <property type="evidence" value="ECO:0007669"/>
    <property type="project" value="UniProtKB-KW"/>
</dbReference>
<gene>
    <name evidence="5" type="ORF">DXD79_02715</name>
</gene>
<dbReference type="GO" id="GO:0008234">
    <property type="term" value="F:cysteine-type peptidase activity"/>
    <property type="evidence" value="ECO:0007669"/>
    <property type="project" value="UniProtKB-KW"/>
</dbReference>
<evidence type="ECO:0000256" key="2">
    <source>
        <dbReference type="ARBA" id="ARBA00022670"/>
    </source>
</evidence>
<evidence type="ECO:0000313" key="5">
    <source>
        <dbReference type="EMBL" id="RGJ08323.1"/>
    </source>
</evidence>
<keyword evidence="4" id="KW-0788">Thiol protease</keyword>
<dbReference type="Pfam" id="PF01470">
    <property type="entry name" value="Peptidase_C15"/>
    <property type="match status" value="1"/>
</dbReference>
<evidence type="ECO:0000256" key="1">
    <source>
        <dbReference type="ARBA" id="ARBA00006641"/>
    </source>
</evidence>
<keyword evidence="3" id="KW-0378">Hydrolase</keyword>
<dbReference type="Gene3D" id="3.40.630.20">
    <property type="entry name" value="Peptidase C15, pyroglutamyl peptidase I-like"/>
    <property type="match status" value="1"/>
</dbReference>
<dbReference type="Proteomes" id="UP000263014">
    <property type="component" value="Unassembled WGS sequence"/>
</dbReference>
<reference evidence="5 6" key="1">
    <citation type="submission" date="2018-08" db="EMBL/GenBank/DDBJ databases">
        <title>A genome reference for cultivated species of the human gut microbiota.</title>
        <authorList>
            <person name="Zou Y."/>
            <person name="Xue W."/>
            <person name="Luo G."/>
        </authorList>
    </citation>
    <scope>NUCLEOTIDE SEQUENCE [LARGE SCALE GENOMIC DNA]</scope>
    <source>
        <strain evidence="5 6">TM09-12</strain>
    </source>
</reference>
<name>A0A374PE49_9FIRM</name>
<dbReference type="AlphaFoldDB" id="A0A374PE49"/>
<evidence type="ECO:0000256" key="3">
    <source>
        <dbReference type="ARBA" id="ARBA00022801"/>
    </source>
</evidence>
<dbReference type="InterPro" id="IPR016125">
    <property type="entry name" value="Peptidase_C15-like"/>
</dbReference>
<dbReference type="InterPro" id="IPR036440">
    <property type="entry name" value="Peptidase_C15-like_sf"/>
</dbReference>
<evidence type="ECO:0000256" key="4">
    <source>
        <dbReference type="ARBA" id="ARBA00022807"/>
    </source>
</evidence>
<accession>A0A374PE49</accession>
<protein>
    <recommendedName>
        <fullName evidence="7">Pyroglutamyl-peptidase I</fullName>
    </recommendedName>
</protein>
<dbReference type="SUPFAM" id="SSF53182">
    <property type="entry name" value="Pyrrolidone carboxyl peptidase (pyroglutamate aminopeptidase)"/>
    <property type="match status" value="1"/>
</dbReference>
<dbReference type="EMBL" id="QSON01000001">
    <property type="protein sequence ID" value="RGJ08323.1"/>
    <property type="molecule type" value="Genomic_DNA"/>
</dbReference>
<evidence type="ECO:0008006" key="7">
    <source>
        <dbReference type="Google" id="ProtNLM"/>
    </source>
</evidence>